<reference evidence="4 9" key="2">
    <citation type="journal article" date="2019" name="Nat. Med.">
        <title>A library of human gut bacterial isolates paired with longitudinal multiomics data enables mechanistic microbiome research.</title>
        <authorList>
            <person name="Poyet M."/>
            <person name="Groussin M."/>
            <person name="Gibbons S.M."/>
            <person name="Avila-Pacheco J."/>
            <person name="Jiang X."/>
            <person name="Kearney S.M."/>
            <person name="Perrotta A.R."/>
            <person name="Berdy B."/>
            <person name="Zhao S."/>
            <person name="Lieberman T.D."/>
            <person name="Swanson P.K."/>
            <person name="Smith M."/>
            <person name="Roesemann S."/>
            <person name="Alexander J.E."/>
            <person name="Rich S.A."/>
            <person name="Livny J."/>
            <person name="Vlamakis H."/>
            <person name="Clish C."/>
            <person name="Bullock K."/>
            <person name="Deik A."/>
            <person name="Scott J."/>
            <person name="Pierce K.A."/>
            <person name="Xavier R.J."/>
            <person name="Alm E.J."/>
        </authorList>
    </citation>
    <scope>NUCLEOTIDE SEQUENCE [LARGE SCALE GENOMIC DNA]</scope>
    <source>
        <strain evidence="4 9">BIOML-A41</strain>
    </source>
</reference>
<keyword evidence="2" id="KW-0012">Acyltransferase</keyword>
<dbReference type="CDD" id="cd04301">
    <property type="entry name" value="NAT_SF"/>
    <property type="match status" value="2"/>
</dbReference>
<dbReference type="EMBL" id="WKLT01000002">
    <property type="protein sequence ID" value="MRY56821.1"/>
    <property type="molecule type" value="Genomic_DNA"/>
</dbReference>
<dbReference type="Gene3D" id="3.40.630.30">
    <property type="match status" value="2"/>
</dbReference>
<dbReference type="EMBL" id="VOHW01000002">
    <property type="protein sequence ID" value="TWV63335.1"/>
    <property type="molecule type" value="Genomic_DNA"/>
</dbReference>
<protein>
    <submittedName>
        <fullName evidence="3">GNAT family N-acetyltransferase</fullName>
    </submittedName>
    <submittedName>
        <fullName evidence="2">Uncharacterized N-acetyltransferase YjaB</fullName>
        <ecNumber evidence="2 3">2.3.1.-</ecNumber>
    </submittedName>
</protein>
<dbReference type="SUPFAM" id="SSF55729">
    <property type="entry name" value="Acyl-CoA N-acyltransferases (Nat)"/>
    <property type="match status" value="2"/>
</dbReference>
<evidence type="ECO:0000313" key="5">
    <source>
        <dbReference type="EMBL" id="TWV63335.1"/>
    </source>
</evidence>
<sequence>MQIRQLQVNEYDKALTLSLDVFIQCGKNDFDEEGLKTFKSFIYNKDLVNELTIYGAFEGESLIGLIATKNEGKHISLFFITPMYHGKGIGKRLFEAAIQDKPVSEMTVNSSSYAIPIYRKFGFEPICEEQTTHGMKYTPMKRTITRPSFEDFNELLLLWEASVRSTHHFLKEEDILFYKELVPGYFPLVELYIIRNERGKIAAFMGLSDELIEMLFVHPEEQGKGLGKRLIQFALQETPIRKVDVNEQNTTALHFYQHLGFQVIGRDETDSSNKPFPILHLQATLP</sequence>
<evidence type="ECO:0000313" key="3">
    <source>
        <dbReference type="EMBL" id="MDB9139316.1"/>
    </source>
</evidence>
<dbReference type="InterPro" id="IPR000182">
    <property type="entry name" value="GNAT_dom"/>
</dbReference>
<reference evidence="5 8" key="3">
    <citation type="submission" date="2019-07" db="EMBL/GenBank/DDBJ databases">
        <title>Genome sequencing of Parabacteroides distasonis iSURF_7.</title>
        <authorList>
            <person name="Degefu H.N."/>
            <person name="Ruoff K.L."/>
            <person name="Price C.E."/>
            <person name="Valls R.A."/>
            <person name="O'Toole G.A."/>
        </authorList>
    </citation>
    <scope>NUCLEOTIDE SEQUENCE [LARGE SCALE GENOMIC DNA]</scope>
    <source>
        <strain evidence="5 8">CFPLTA003_1B</strain>
    </source>
</reference>
<feature type="domain" description="N-acetyltransferase" evidence="1">
    <location>
        <begin position="1"/>
        <end position="145"/>
    </location>
</feature>
<evidence type="ECO:0000313" key="8">
    <source>
        <dbReference type="Proteomes" id="UP000315827"/>
    </source>
</evidence>
<dbReference type="Proteomes" id="UP000463337">
    <property type="component" value="Unassembled WGS sequence"/>
</dbReference>
<evidence type="ECO:0000313" key="2">
    <source>
        <dbReference type="EMBL" id="CUN13132.1"/>
    </source>
</evidence>
<dbReference type="EMBL" id="JAQMPX010000092">
    <property type="protein sequence ID" value="MDB9139316.1"/>
    <property type="molecule type" value="Genomic_DNA"/>
</dbReference>
<reference evidence="2 7" key="1">
    <citation type="submission" date="2015-09" db="EMBL/GenBank/DDBJ databases">
        <authorList>
            <consortium name="Pathogen Informatics"/>
        </authorList>
    </citation>
    <scope>NUCLEOTIDE SEQUENCE [LARGE SCALE GENOMIC DNA]</scope>
    <source>
        <strain evidence="2 7">2789STDY5608872</strain>
    </source>
</reference>
<dbReference type="GO" id="GO:0016747">
    <property type="term" value="F:acyltransferase activity, transferring groups other than amino-acyl groups"/>
    <property type="evidence" value="ECO:0007669"/>
    <property type="project" value="InterPro"/>
</dbReference>
<dbReference type="PROSITE" id="PS51186">
    <property type="entry name" value="GNAT"/>
    <property type="match status" value="2"/>
</dbReference>
<dbReference type="AlphaFoldDB" id="A0A173UDN0"/>
<dbReference type="PANTHER" id="PTHR43451">
    <property type="entry name" value="ACETYLTRANSFERASE (GNAT) FAMILY PROTEIN"/>
    <property type="match status" value="1"/>
</dbReference>
<dbReference type="EMBL" id="CP120353">
    <property type="protein sequence ID" value="WET62600.1"/>
    <property type="molecule type" value="Genomic_DNA"/>
</dbReference>
<dbReference type="PANTHER" id="PTHR43451:SF1">
    <property type="entry name" value="ACETYLTRANSFERASE"/>
    <property type="match status" value="1"/>
</dbReference>
<evidence type="ECO:0000259" key="1">
    <source>
        <dbReference type="PROSITE" id="PS51186"/>
    </source>
</evidence>
<evidence type="ECO:0000313" key="6">
    <source>
        <dbReference type="EMBL" id="WET62600.1"/>
    </source>
</evidence>
<dbReference type="InterPro" id="IPR016181">
    <property type="entry name" value="Acyl_CoA_acyltransferase"/>
</dbReference>
<accession>A0A173UDN0</accession>
<feature type="domain" description="N-acetyltransferase" evidence="1">
    <location>
        <begin position="139"/>
        <end position="286"/>
    </location>
</feature>
<reference evidence="6" key="5">
    <citation type="submission" date="2023-03" db="EMBL/GenBank/DDBJ databases">
        <title>Parabacteroides distasonis, a bacteria resistant against UC.</title>
        <authorList>
            <person name="Dai W."/>
        </authorList>
    </citation>
    <scope>NUCLEOTIDE SEQUENCE</scope>
    <source>
        <strain evidence="6">F1-28</strain>
    </source>
</reference>
<dbReference type="Pfam" id="PF13673">
    <property type="entry name" value="Acetyltransf_10"/>
    <property type="match status" value="1"/>
</dbReference>
<dbReference type="InterPro" id="IPR052564">
    <property type="entry name" value="N-acetyltrans/Recomb-assoc"/>
</dbReference>
<dbReference type="Proteomes" id="UP000315827">
    <property type="component" value="Unassembled WGS sequence"/>
</dbReference>
<dbReference type="EC" id="2.3.1.-" evidence="2 3"/>
<proteinExistence type="predicted"/>
<dbReference type="EMBL" id="CYXP01000004">
    <property type="protein sequence ID" value="CUN13132.1"/>
    <property type="molecule type" value="Genomic_DNA"/>
</dbReference>
<keyword evidence="2" id="KW-0808">Transferase</keyword>
<dbReference type="Pfam" id="PF13508">
    <property type="entry name" value="Acetyltransf_7"/>
    <property type="match status" value="1"/>
</dbReference>
<name>A0A173UDN0_PARDI</name>
<evidence type="ECO:0000313" key="7">
    <source>
        <dbReference type="Proteomes" id="UP000095591"/>
    </source>
</evidence>
<gene>
    <name evidence="2" type="primary">yjaB</name>
    <name evidence="2" type="ORF">ERS852429_02092</name>
    <name evidence="5" type="ORF">FSA05_04170</name>
    <name evidence="4" type="ORF">GKD59_02610</name>
    <name evidence="6" type="ORF">P2T59_12885</name>
    <name evidence="3" type="ORF">PN612_12465</name>
</gene>
<reference evidence="3" key="4">
    <citation type="submission" date="2023-01" db="EMBL/GenBank/DDBJ databases">
        <title>Human gut microbiome strain richness.</title>
        <authorList>
            <person name="Chen-Liaw A."/>
        </authorList>
    </citation>
    <scope>NUCLEOTIDE SEQUENCE</scope>
    <source>
        <strain evidence="3">D35st1_E5_D35t1_190705</strain>
    </source>
</reference>
<dbReference type="Proteomes" id="UP001221009">
    <property type="component" value="Chromosome"/>
</dbReference>
<evidence type="ECO:0000313" key="9">
    <source>
        <dbReference type="Proteomes" id="UP000463337"/>
    </source>
</evidence>
<evidence type="ECO:0000313" key="4">
    <source>
        <dbReference type="EMBL" id="MRY56821.1"/>
    </source>
</evidence>
<dbReference type="Proteomes" id="UP000095591">
    <property type="component" value="Unassembled WGS sequence"/>
</dbReference>
<dbReference type="Proteomes" id="UP001211522">
    <property type="component" value="Unassembled WGS sequence"/>
</dbReference>
<organism evidence="2 7">
    <name type="scientific">Parabacteroides distasonis</name>
    <dbReference type="NCBI Taxonomy" id="823"/>
    <lineage>
        <taxon>Bacteria</taxon>
        <taxon>Pseudomonadati</taxon>
        <taxon>Bacteroidota</taxon>
        <taxon>Bacteroidia</taxon>
        <taxon>Bacteroidales</taxon>
        <taxon>Tannerellaceae</taxon>
        <taxon>Parabacteroides</taxon>
    </lineage>
</organism>